<comment type="caution">
    <text evidence="1">The sequence shown here is derived from an EMBL/GenBank/DDBJ whole genome shotgun (WGS) entry which is preliminary data.</text>
</comment>
<gene>
    <name evidence="1" type="ORF">LCGC14_3050050</name>
</gene>
<protein>
    <submittedName>
        <fullName evidence="1">Uncharacterized protein</fullName>
    </submittedName>
</protein>
<dbReference type="AlphaFoldDB" id="A0A0F8YV10"/>
<evidence type="ECO:0000313" key="1">
    <source>
        <dbReference type="EMBL" id="KKK57879.1"/>
    </source>
</evidence>
<sequence length="110" mass="12318">MEPLQVAKHMEKIISRLTEESLASEKLIDCMSQATAKYKKERAVQEMRKKGEGVAVTMVKHQAEGGVVADLEADMIKATQTLKAHFAKREDLRAQLNGWQSINKYLDSTG</sequence>
<accession>A0A0F8YV10</accession>
<organism evidence="1">
    <name type="scientific">marine sediment metagenome</name>
    <dbReference type="NCBI Taxonomy" id="412755"/>
    <lineage>
        <taxon>unclassified sequences</taxon>
        <taxon>metagenomes</taxon>
        <taxon>ecological metagenomes</taxon>
    </lineage>
</organism>
<proteinExistence type="predicted"/>
<reference evidence="1" key="1">
    <citation type="journal article" date="2015" name="Nature">
        <title>Complex archaea that bridge the gap between prokaryotes and eukaryotes.</title>
        <authorList>
            <person name="Spang A."/>
            <person name="Saw J.H."/>
            <person name="Jorgensen S.L."/>
            <person name="Zaremba-Niedzwiedzka K."/>
            <person name="Martijn J."/>
            <person name="Lind A.E."/>
            <person name="van Eijk R."/>
            <person name="Schleper C."/>
            <person name="Guy L."/>
            <person name="Ettema T.J."/>
        </authorList>
    </citation>
    <scope>NUCLEOTIDE SEQUENCE</scope>
</reference>
<dbReference type="EMBL" id="LAZR01064257">
    <property type="protein sequence ID" value="KKK57879.1"/>
    <property type="molecule type" value="Genomic_DNA"/>
</dbReference>
<name>A0A0F8YV10_9ZZZZ</name>